<name>B4MWS6_DROWI</name>
<feature type="compositionally biased region" description="Low complexity" evidence="1">
    <location>
        <begin position="75"/>
        <end position="85"/>
    </location>
</feature>
<gene>
    <name evidence="2" type="primary">Dwil\GK14595</name>
    <name evidence="2" type="ORF">Dwil_GK14595</name>
</gene>
<feature type="compositionally biased region" description="Pro residues" evidence="1">
    <location>
        <begin position="55"/>
        <end position="74"/>
    </location>
</feature>
<reference evidence="2 3" key="1">
    <citation type="journal article" date="2007" name="Nature">
        <title>Evolution of genes and genomes on the Drosophila phylogeny.</title>
        <authorList>
            <consortium name="Drosophila 12 Genomes Consortium"/>
            <person name="Clark A.G."/>
            <person name="Eisen M.B."/>
            <person name="Smith D.R."/>
            <person name="Bergman C.M."/>
            <person name="Oliver B."/>
            <person name="Markow T.A."/>
            <person name="Kaufman T.C."/>
            <person name="Kellis M."/>
            <person name="Gelbart W."/>
            <person name="Iyer V.N."/>
            <person name="Pollard D.A."/>
            <person name="Sackton T.B."/>
            <person name="Larracuente A.M."/>
            <person name="Singh N.D."/>
            <person name="Abad J.P."/>
            <person name="Abt D.N."/>
            <person name="Adryan B."/>
            <person name="Aguade M."/>
            <person name="Akashi H."/>
            <person name="Anderson W.W."/>
            <person name="Aquadro C.F."/>
            <person name="Ardell D.H."/>
            <person name="Arguello R."/>
            <person name="Artieri C.G."/>
            <person name="Barbash D.A."/>
            <person name="Barker D."/>
            <person name="Barsanti P."/>
            <person name="Batterham P."/>
            <person name="Batzoglou S."/>
            <person name="Begun D."/>
            <person name="Bhutkar A."/>
            <person name="Blanco E."/>
            <person name="Bosak S.A."/>
            <person name="Bradley R.K."/>
            <person name="Brand A.D."/>
            <person name="Brent M.R."/>
            <person name="Brooks A.N."/>
            <person name="Brown R.H."/>
            <person name="Butlin R.K."/>
            <person name="Caggese C."/>
            <person name="Calvi B.R."/>
            <person name="Bernardo de Carvalho A."/>
            <person name="Caspi A."/>
            <person name="Castrezana S."/>
            <person name="Celniker S.E."/>
            <person name="Chang J.L."/>
            <person name="Chapple C."/>
            <person name="Chatterji S."/>
            <person name="Chinwalla A."/>
            <person name="Civetta A."/>
            <person name="Clifton S.W."/>
            <person name="Comeron J.M."/>
            <person name="Costello J.C."/>
            <person name="Coyne J.A."/>
            <person name="Daub J."/>
            <person name="David R.G."/>
            <person name="Delcher A.L."/>
            <person name="Delehaunty K."/>
            <person name="Do C.B."/>
            <person name="Ebling H."/>
            <person name="Edwards K."/>
            <person name="Eickbush T."/>
            <person name="Evans J.D."/>
            <person name="Filipski A."/>
            <person name="Findeiss S."/>
            <person name="Freyhult E."/>
            <person name="Fulton L."/>
            <person name="Fulton R."/>
            <person name="Garcia A.C."/>
            <person name="Gardiner A."/>
            <person name="Garfield D.A."/>
            <person name="Garvin B.E."/>
            <person name="Gibson G."/>
            <person name="Gilbert D."/>
            <person name="Gnerre S."/>
            <person name="Godfrey J."/>
            <person name="Good R."/>
            <person name="Gotea V."/>
            <person name="Gravely B."/>
            <person name="Greenberg A.J."/>
            <person name="Griffiths-Jones S."/>
            <person name="Gross S."/>
            <person name="Guigo R."/>
            <person name="Gustafson E.A."/>
            <person name="Haerty W."/>
            <person name="Hahn M.W."/>
            <person name="Halligan D.L."/>
            <person name="Halpern A.L."/>
            <person name="Halter G.M."/>
            <person name="Han M.V."/>
            <person name="Heger A."/>
            <person name="Hillier L."/>
            <person name="Hinrichs A.S."/>
            <person name="Holmes I."/>
            <person name="Hoskins R.A."/>
            <person name="Hubisz M.J."/>
            <person name="Hultmark D."/>
            <person name="Huntley M.A."/>
            <person name="Jaffe D.B."/>
            <person name="Jagadeeshan S."/>
            <person name="Jeck W.R."/>
            <person name="Johnson J."/>
            <person name="Jones C.D."/>
            <person name="Jordan W.C."/>
            <person name="Karpen G.H."/>
            <person name="Kataoka E."/>
            <person name="Keightley P.D."/>
            <person name="Kheradpour P."/>
            <person name="Kirkness E.F."/>
            <person name="Koerich L.B."/>
            <person name="Kristiansen K."/>
            <person name="Kudrna D."/>
            <person name="Kulathinal R.J."/>
            <person name="Kumar S."/>
            <person name="Kwok R."/>
            <person name="Lander E."/>
            <person name="Langley C.H."/>
            <person name="Lapoint R."/>
            <person name="Lazzaro B.P."/>
            <person name="Lee S.J."/>
            <person name="Levesque L."/>
            <person name="Li R."/>
            <person name="Lin C.F."/>
            <person name="Lin M.F."/>
            <person name="Lindblad-Toh K."/>
            <person name="Llopart A."/>
            <person name="Long M."/>
            <person name="Low L."/>
            <person name="Lozovsky E."/>
            <person name="Lu J."/>
            <person name="Luo M."/>
            <person name="Machado C.A."/>
            <person name="Makalowski W."/>
            <person name="Marzo M."/>
            <person name="Matsuda M."/>
            <person name="Matzkin L."/>
            <person name="McAllister B."/>
            <person name="McBride C.S."/>
            <person name="McKernan B."/>
            <person name="McKernan K."/>
            <person name="Mendez-Lago M."/>
            <person name="Minx P."/>
            <person name="Mollenhauer M.U."/>
            <person name="Montooth K."/>
            <person name="Mount S.M."/>
            <person name="Mu X."/>
            <person name="Myers E."/>
            <person name="Negre B."/>
            <person name="Newfeld S."/>
            <person name="Nielsen R."/>
            <person name="Noor M.A."/>
            <person name="O'Grady P."/>
            <person name="Pachter L."/>
            <person name="Papaceit M."/>
            <person name="Parisi M.J."/>
            <person name="Parisi M."/>
            <person name="Parts L."/>
            <person name="Pedersen J.S."/>
            <person name="Pesole G."/>
            <person name="Phillippy A.M."/>
            <person name="Ponting C.P."/>
            <person name="Pop M."/>
            <person name="Porcelli D."/>
            <person name="Powell J.R."/>
            <person name="Prohaska S."/>
            <person name="Pruitt K."/>
            <person name="Puig M."/>
            <person name="Quesneville H."/>
            <person name="Ram K.R."/>
            <person name="Rand D."/>
            <person name="Rasmussen M.D."/>
            <person name="Reed L.K."/>
            <person name="Reenan R."/>
            <person name="Reily A."/>
            <person name="Remington K.A."/>
            <person name="Rieger T.T."/>
            <person name="Ritchie M.G."/>
            <person name="Robin C."/>
            <person name="Rogers Y.H."/>
            <person name="Rohde C."/>
            <person name="Rozas J."/>
            <person name="Rubenfield M.J."/>
            <person name="Ruiz A."/>
            <person name="Russo S."/>
            <person name="Salzberg S.L."/>
            <person name="Sanchez-Gracia A."/>
            <person name="Saranga D.J."/>
            <person name="Sato H."/>
            <person name="Schaeffer S.W."/>
            <person name="Schatz M.C."/>
            <person name="Schlenke T."/>
            <person name="Schwartz R."/>
            <person name="Segarra C."/>
            <person name="Singh R.S."/>
            <person name="Sirot L."/>
            <person name="Sirota M."/>
            <person name="Sisneros N.B."/>
            <person name="Smith C.D."/>
            <person name="Smith T.F."/>
            <person name="Spieth J."/>
            <person name="Stage D.E."/>
            <person name="Stark A."/>
            <person name="Stephan W."/>
            <person name="Strausberg R.L."/>
            <person name="Strempel S."/>
            <person name="Sturgill D."/>
            <person name="Sutton G."/>
            <person name="Sutton G.G."/>
            <person name="Tao W."/>
            <person name="Teichmann S."/>
            <person name="Tobari Y.N."/>
            <person name="Tomimura Y."/>
            <person name="Tsolas J.M."/>
            <person name="Valente V.L."/>
            <person name="Venter E."/>
            <person name="Venter J.C."/>
            <person name="Vicario S."/>
            <person name="Vieira F.G."/>
            <person name="Vilella A.J."/>
            <person name="Villasante A."/>
            <person name="Walenz B."/>
            <person name="Wang J."/>
            <person name="Wasserman M."/>
            <person name="Watts T."/>
            <person name="Wilson D."/>
            <person name="Wilson R.K."/>
            <person name="Wing R.A."/>
            <person name="Wolfner M.F."/>
            <person name="Wong A."/>
            <person name="Wong G.K."/>
            <person name="Wu C.I."/>
            <person name="Wu G."/>
            <person name="Yamamoto D."/>
            <person name="Yang H.P."/>
            <person name="Yang S.P."/>
            <person name="Yorke J.A."/>
            <person name="Yoshida K."/>
            <person name="Zdobnov E."/>
            <person name="Zhang P."/>
            <person name="Zhang Y."/>
            <person name="Zimin A.V."/>
            <person name="Baldwin J."/>
            <person name="Abdouelleil A."/>
            <person name="Abdulkadir J."/>
            <person name="Abebe A."/>
            <person name="Abera B."/>
            <person name="Abreu J."/>
            <person name="Acer S.C."/>
            <person name="Aftuck L."/>
            <person name="Alexander A."/>
            <person name="An P."/>
            <person name="Anderson E."/>
            <person name="Anderson S."/>
            <person name="Arachi H."/>
            <person name="Azer M."/>
            <person name="Bachantsang P."/>
            <person name="Barry A."/>
            <person name="Bayul T."/>
            <person name="Berlin A."/>
            <person name="Bessette D."/>
            <person name="Bloom T."/>
            <person name="Blye J."/>
            <person name="Boguslavskiy L."/>
            <person name="Bonnet C."/>
            <person name="Boukhgalter B."/>
            <person name="Bourzgui I."/>
            <person name="Brown A."/>
            <person name="Cahill P."/>
            <person name="Channer S."/>
            <person name="Cheshatsang Y."/>
            <person name="Chuda L."/>
            <person name="Citroen M."/>
            <person name="Collymore A."/>
            <person name="Cooke P."/>
            <person name="Costello M."/>
            <person name="D'Aco K."/>
            <person name="Daza R."/>
            <person name="De Haan G."/>
            <person name="DeGray S."/>
            <person name="DeMaso C."/>
            <person name="Dhargay N."/>
            <person name="Dooley K."/>
            <person name="Dooley E."/>
            <person name="Doricent M."/>
            <person name="Dorje P."/>
            <person name="Dorjee K."/>
            <person name="Dupes A."/>
            <person name="Elong R."/>
            <person name="Falk J."/>
            <person name="Farina A."/>
            <person name="Faro S."/>
            <person name="Ferguson D."/>
            <person name="Fisher S."/>
            <person name="Foley C.D."/>
            <person name="Franke A."/>
            <person name="Friedrich D."/>
            <person name="Gadbois L."/>
            <person name="Gearin G."/>
            <person name="Gearin C.R."/>
            <person name="Giannoukos G."/>
            <person name="Goode T."/>
            <person name="Graham J."/>
            <person name="Grandbois E."/>
            <person name="Grewal S."/>
            <person name="Gyaltsen K."/>
            <person name="Hafez N."/>
            <person name="Hagos B."/>
            <person name="Hall J."/>
            <person name="Henson C."/>
            <person name="Hollinger A."/>
            <person name="Honan T."/>
            <person name="Huard M.D."/>
            <person name="Hughes L."/>
            <person name="Hurhula B."/>
            <person name="Husby M.E."/>
            <person name="Kamat A."/>
            <person name="Kanga B."/>
            <person name="Kashin S."/>
            <person name="Khazanovich D."/>
            <person name="Kisner P."/>
            <person name="Lance K."/>
            <person name="Lara M."/>
            <person name="Lee W."/>
            <person name="Lennon N."/>
            <person name="Letendre F."/>
            <person name="LeVine R."/>
            <person name="Lipovsky A."/>
            <person name="Liu X."/>
            <person name="Liu J."/>
            <person name="Liu S."/>
            <person name="Lokyitsang T."/>
            <person name="Lokyitsang Y."/>
            <person name="Lubonja R."/>
            <person name="Lui A."/>
            <person name="MacDonald P."/>
            <person name="Magnisalis V."/>
            <person name="Maru K."/>
            <person name="Matthews C."/>
            <person name="McCusker W."/>
            <person name="McDonough S."/>
            <person name="Mehta T."/>
            <person name="Meldrim J."/>
            <person name="Meneus L."/>
            <person name="Mihai O."/>
            <person name="Mihalev A."/>
            <person name="Mihova T."/>
            <person name="Mittelman R."/>
            <person name="Mlenga V."/>
            <person name="Montmayeur A."/>
            <person name="Mulrain L."/>
            <person name="Navidi A."/>
            <person name="Naylor J."/>
            <person name="Negash T."/>
            <person name="Nguyen T."/>
            <person name="Nguyen N."/>
            <person name="Nicol R."/>
            <person name="Norbu C."/>
            <person name="Norbu N."/>
            <person name="Novod N."/>
            <person name="O'Neill B."/>
            <person name="Osman S."/>
            <person name="Markiewicz E."/>
            <person name="Oyono O.L."/>
            <person name="Patti C."/>
            <person name="Phunkhang P."/>
            <person name="Pierre F."/>
            <person name="Priest M."/>
            <person name="Raghuraman S."/>
            <person name="Rege F."/>
            <person name="Reyes R."/>
            <person name="Rise C."/>
            <person name="Rogov P."/>
            <person name="Ross K."/>
            <person name="Ryan E."/>
            <person name="Settipalli S."/>
            <person name="Shea T."/>
            <person name="Sherpa N."/>
            <person name="Shi L."/>
            <person name="Shih D."/>
            <person name="Sparrow T."/>
            <person name="Spaulding J."/>
            <person name="Stalker J."/>
            <person name="Stange-Thomann N."/>
            <person name="Stavropoulos S."/>
            <person name="Stone C."/>
            <person name="Strader C."/>
            <person name="Tesfaye S."/>
            <person name="Thomson T."/>
            <person name="Thoulutsang Y."/>
            <person name="Thoulutsang D."/>
            <person name="Topham K."/>
            <person name="Topping I."/>
            <person name="Tsamla T."/>
            <person name="Vassiliev H."/>
            <person name="Vo A."/>
            <person name="Wangchuk T."/>
            <person name="Wangdi T."/>
            <person name="Weiand M."/>
            <person name="Wilkinson J."/>
            <person name="Wilson A."/>
            <person name="Yadav S."/>
            <person name="Young G."/>
            <person name="Yu Q."/>
            <person name="Zembek L."/>
            <person name="Zhong D."/>
            <person name="Zimmer A."/>
            <person name="Zwirko Z."/>
            <person name="Jaffe D.B."/>
            <person name="Alvarez P."/>
            <person name="Brockman W."/>
            <person name="Butler J."/>
            <person name="Chin C."/>
            <person name="Gnerre S."/>
            <person name="Grabherr M."/>
            <person name="Kleber M."/>
            <person name="Mauceli E."/>
            <person name="MacCallum I."/>
        </authorList>
    </citation>
    <scope>NUCLEOTIDE SEQUENCE [LARGE SCALE GENOMIC DNA]</scope>
    <source>
        <strain evidence="3">Tucson 14030-0811.24</strain>
    </source>
</reference>
<evidence type="ECO:0000313" key="3">
    <source>
        <dbReference type="Proteomes" id="UP000007798"/>
    </source>
</evidence>
<protein>
    <submittedName>
        <fullName evidence="2">Uncharacterized protein</fullName>
    </submittedName>
</protein>
<evidence type="ECO:0000313" key="2">
    <source>
        <dbReference type="EMBL" id="EDW76565.1"/>
    </source>
</evidence>
<dbReference type="EMBL" id="CH963857">
    <property type="protein sequence ID" value="EDW76565.1"/>
    <property type="molecule type" value="Genomic_DNA"/>
</dbReference>
<feature type="region of interest" description="Disordered" evidence="1">
    <location>
        <begin position="46"/>
        <end position="103"/>
    </location>
</feature>
<dbReference type="KEGG" id="dwi:6642624"/>
<proteinExistence type="predicted"/>
<keyword evidence="3" id="KW-1185">Reference proteome</keyword>
<dbReference type="HOGENOM" id="CLU_2148476_0_0_1"/>
<dbReference type="AlphaFoldDB" id="B4MWS6"/>
<dbReference type="Proteomes" id="UP000007798">
    <property type="component" value="Unassembled WGS sequence"/>
</dbReference>
<dbReference type="InParanoid" id="B4MWS6"/>
<dbReference type="OrthoDB" id="7839885at2759"/>
<evidence type="ECO:0000256" key="1">
    <source>
        <dbReference type="SAM" id="MobiDB-lite"/>
    </source>
</evidence>
<organism evidence="2 3">
    <name type="scientific">Drosophila willistoni</name>
    <name type="common">Fruit fly</name>
    <dbReference type="NCBI Taxonomy" id="7260"/>
    <lineage>
        <taxon>Eukaryota</taxon>
        <taxon>Metazoa</taxon>
        <taxon>Ecdysozoa</taxon>
        <taxon>Arthropoda</taxon>
        <taxon>Hexapoda</taxon>
        <taxon>Insecta</taxon>
        <taxon>Pterygota</taxon>
        <taxon>Neoptera</taxon>
        <taxon>Endopterygota</taxon>
        <taxon>Diptera</taxon>
        <taxon>Brachycera</taxon>
        <taxon>Muscomorpha</taxon>
        <taxon>Ephydroidea</taxon>
        <taxon>Drosophilidae</taxon>
        <taxon>Drosophila</taxon>
        <taxon>Sophophora</taxon>
    </lineage>
</organism>
<accession>B4MWS6</accession>
<sequence length="112" mass="11408">MVCRFNPFYIGPNPPQCCVPDDASSALPDCVCQPCPPETGYQEPRQNIAAACTPPSSPPSSPPPSPPPNPPPTPAGSATAGTSPSQGFSTPVNQQKMSCSASATIAVQVART</sequence>
<feature type="compositionally biased region" description="Polar residues" evidence="1">
    <location>
        <begin position="86"/>
        <end position="103"/>
    </location>
</feature>